<dbReference type="PANTHER" id="PTHR39337">
    <property type="entry name" value="BLR5642 PROTEIN"/>
    <property type="match status" value="1"/>
</dbReference>
<dbReference type="RefSeq" id="WP_170035079.1">
    <property type="nucleotide sequence ID" value="NZ_JABDTL010000001.1"/>
</dbReference>
<protein>
    <submittedName>
        <fullName evidence="1">Uncharacterized protein (DUF488 family)</fullName>
    </submittedName>
</protein>
<reference evidence="1 2" key="1">
    <citation type="submission" date="2020-08" db="EMBL/GenBank/DDBJ databases">
        <title>Genomic Encyclopedia of Type Strains, Phase IV (KMG-IV): sequencing the most valuable type-strain genomes for metagenomic binning, comparative biology and taxonomic classification.</title>
        <authorList>
            <person name="Goeker M."/>
        </authorList>
    </citation>
    <scope>NUCLEOTIDE SEQUENCE [LARGE SCALE GENOMIC DNA]</scope>
    <source>
        <strain evidence="1 2">DSM 29007</strain>
    </source>
</reference>
<evidence type="ECO:0000313" key="2">
    <source>
        <dbReference type="Proteomes" id="UP000582837"/>
    </source>
</evidence>
<dbReference type="AlphaFoldDB" id="A0A841H4U3"/>
<dbReference type="PIRSF" id="PIRSF024492">
    <property type="entry name" value="UCP024492"/>
    <property type="match status" value="1"/>
</dbReference>
<gene>
    <name evidence="1" type="ORF">HNQ61_004818</name>
</gene>
<comment type="caution">
    <text evidence="1">The sequence shown here is derived from an EMBL/GenBank/DDBJ whole genome shotgun (WGS) entry which is preliminary data.</text>
</comment>
<dbReference type="PANTHER" id="PTHR39337:SF1">
    <property type="entry name" value="BLR5642 PROTEIN"/>
    <property type="match status" value="1"/>
</dbReference>
<sequence>MTTVCTIGYENTTVERFLETLREGGVELLVDVRAVASSRRPGFAKTALSGNVRGIGVDYLHLRALGTPRDGRAAARAGRHDEMRAIFADHLGTLEAQAELHTLADLVRGGKRVCLLCFEADPAHCHRTLIADALAELEPVRIDHLRP</sequence>
<dbReference type="Proteomes" id="UP000582837">
    <property type="component" value="Unassembled WGS sequence"/>
</dbReference>
<name>A0A841H4U3_9BACT</name>
<proteinExistence type="predicted"/>
<evidence type="ECO:0000313" key="1">
    <source>
        <dbReference type="EMBL" id="MBB6073151.1"/>
    </source>
</evidence>
<dbReference type="Pfam" id="PF04343">
    <property type="entry name" value="DUF488"/>
    <property type="match status" value="1"/>
</dbReference>
<organism evidence="1 2">
    <name type="scientific">Longimicrobium terrae</name>
    <dbReference type="NCBI Taxonomy" id="1639882"/>
    <lineage>
        <taxon>Bacteria</taxon>
        <taxon>Pseudomonadati</taxon>
        <taxon>Gemmatimonadota</taxon>
        <taxon>Longimicrobiia</taxon>
        <taxon>Longimicrobiales</taxon>
        <taxon>Longimicrobiaceae</taxon>
        <taxon>Longimicrobium</taxon>
    </lineage>
</organism>
<dbReference type="InterPro" id="IPR007438">
    <property type="entry name" value="DUF488"/>
</dbReference>
<dbReference type="EMBL" id="JACHIA010000021">
    <property type="protein sequence ID" value="MBB6073151.1"/>
    <property type="molecule type" value="Genomic_DNA"/>
</dbReference>
<accession>A0A841H4U3</accession>
<dbReference type="InterPro" id="IPR014519">
    <property type="entry name" value="UCP024492"/>
</dbReference>
<keyword evidence="2" id="KW-1185">Reference proteome</keyword>